<keyword evidence="1" id="KW-1133">Transmembrane helix</keyword>
<name>A0A1Y0B254_9LAMI</name>
<accession>A0A1Y0B254</accession>
<proteinExistence type="predicted"/>
<organism evidence="2">
    <name type="scientific">Utricularia reniformis</name>
    <dbReference type="NCBI Taxonomy" id="192314"/>
    <lineage>
        <taxon>Eukaryota</taxon>
        <taxon>Viridiplantae</taxon>
        <taxon>Streptophyta</taxon>
        <taxon>Embryophyta</taxon>
        <taxon>Tracheophyta</taxon>
        <taxon>Spermatophyta</taxon>
        <taxon>Magnoliopsida</taxon>
        <taxon>eudicotyledons</taxon>
        <taxon>Gunneridae</taxon>
        <taxon>Pentapetalae</taxon>
        <taxon>asterids</taxon>
        <taxon>lamiids</taxon>
        <taxon>Lamiales</taxon>
        <taxon>Lentibulariaceae</taxon>
        <taxon>Utricularia</taxon>
    </lineage>
</organism>
<keyword evidence="1" id="KW-0812">Transmembrane</keyword>
<reference evidence="2" key="1">
    <citation type="submission" date="2017-03" db="EMBL/GenBank/DDBJ databases">
        <title>The mitochondrial genome of the carnivorous plant Utricularia reniformis (Lentibulariaceae): structure, comparative analysis and evolutionary landmarks.</title>
        <authorList>
            <person name="Silva S.R."/>
            <person name="Alvarenga D.O."/>
            <person name="Michael T.P."/>
            <person name="Miranda V.F.O."/>
            <person name="Varani A.M."/>
        </authorList>
    </citation>
    <scope>NUCLEOTIDE SEQUENCE</scope>
</reference>
<dbReference type="AlphaFoldDB" id="A0A1Y0B254"/>
<evidence type="ECO:0000313" key="2">
    <source>
        <dbReference type="EMBL" id="ART31535.1"/>
    </source>
</evidence>
<feature type="transmembrane region" description="Helical" evidence="1">
    <location>
        <begin position="47"/>
        <end position="66"/>
    </location>
</feature>
<dbReference type="EMBL" id="KY774314">
    <property type="protein sequence ID" value="ART31535.1"/>
    <property type="molecule type" value="Genomic_DNA"/>
</dbReference>
<protein>
    <submittedName>
        <fullName evidence="2">Uncharacterized protein</fullName>
    </submittedName>
</protein>
<keyword evidence="2" id="KW-0496">Mitochondrion</keyword>
<gene>
    <name evidence="2" type="ORF">AEK19_MT1337</name>
</gene>
<sequence>MKIDICNTHPSRGRDNHLKTLIIGIEIVKGNQEVLESGGLFQFLDQIATLTGFLFYIFYFCFAWSLSYTTFPIRPQGLLV</sequence>
<keyword evidence="1" id="KW-0472">Membrane</keyword>
<geneLocation type="mitochondrion" evidence="2"/>
<evidence type="ECO:0000256" key="1">
    <source>
        <dbReference type="SAM" id="Phobius"/>
    </source>
</evidence>